<proteinExistence type="predicted"/>
<gene>
    <name evidence="1" type="ORF">PGLA2088_LOCUS13872</name>
</gene>
<evidence type="ECO:0000313" key="2">
    <source>
        <dbReference type="Proteomes" id="UP000626109"/>
    </source>
</evidence>
<dbReference type="AlphaFoldDB" id="A0A813IYQ7"/>
<dbReference type="PROSITE" id="PS00903">
    <property type="entry name" value="CYT_DCMP_DEAMINASES_1"/>
    <property type="match status" value="1"/>
</dbReference>
<dbReference type="EMBL" id="CAJNNW010016794">
    <property type="protein sequence ID" value="CAE8659751.1"/>
    <property type="molecule type" value="Genomic_DNA"/>
</dbReference>
<dbReference type="Proteomes" id="UP000626109">
    <property type="component" value="Unassembled WGS sequence"/>
</dbReference>
<dbReference type="GO" id="GO:0016787">
    <property type="term" value="F:hydrolase activity"/>
    <property type="evidence" value="ECO:0007669"/>
    <property type="project" value="InterPro"/>
</dbReference>
<organism evidence="1 2">
    <name type="scientific">Polarella glacialis</name>
    <name type="common">Dinoflagellate</name>
    <dbReference type="NCBI Taxonomy" id="89957"/>
    <lineage>
        <taxon>Eukaryota</taxon>
        <taxon>Sar</taxon>
        <taxon>Alveolata</taxon>
        <taxon>Dinophyceae</taxon>
        <taxon>Suessiales</taxon>
        <taxon>Suessiaceae</taxon>
        <taxon>Polarella</taxon>
    </lineage>
</organism>
<dbReference type="InterPro" id="IPR016192">
    <property type="entry name" value="APOBEC/CMP_deaminase_Zn-bd"/>
</dbReference>
<evidence type="ECO:0000313" key="1">
    <source>
        <dbReference type="EMBL" id="CAE8659751.1"/>
    </source>
</evidence>
<protein>
    <submittedName>
        <fullName evidence="1">Uncharacterized protein</fullName>
    </submittedName>
</protein>
<dbReference type="GO" id="GO:0008270">
    <property type="term" value="F:zinc ion binding"/>
    <property type="evidence" value="ECO:0007669"/>
    <property type="project" value="InterPro"/>
</dbReference>
<comment type="caution">
    <text evidence="1">The sequence shown here is derived from an EMBL/GenBank/DDBJ whole genome shotgun (WGS) entry which is preliminary data.</text>
</comment>
<sequence length="1251" mass="135152">MVRLEVQTVLGPHWQRGIRRLGPEGLVRAGLLLARADRPPETSDCDASVWPEARRQRSEAVLRQLLVAEQGGPDLSTRDWAGALWAAARCRATVPVPLLEAASAAVEVKASLVPGFGAERSAKGGFVVEDFSSSDIARCFWAAATLRWDSQRFLQGVCDIGSPLLRQCSSQDLSNIAWASATLRFDPKGSWLDAIAMSFAEGSGPCAPQAVANVLWSIAKAHEAAGKPQQETDCPPGYQVNREEAEQDVSSEVLSGAQSGLRLGPAVLACLPAANAQNVANMLWAFAKLRAPLDVDGEIMMQASRRMAELLPEDLPAPEEATTMPEYLQQRYSTSLPRPGQLHDFTEVIRLMACTRSILCWAYARALPTDGATRKLLKTVAKQLGSLTAGGSIKAQEHANLLWAYAEASDQAWSGVERPHAMLQRLVLLLCDPALKLQEESPLSIVSAADALARLRPGMDANSQRALRRWMEKSSSRFCTPRKSERQRLLKASELVAFLRAMVACSVLHARPLASCLRRLCEDGQASTLQPAQLVMVMDAVAIMRPTVLPAEFADFLEFVVPRFSEFSSVLLASALWKLKLVELSCGTDLTVVLTAGTAALGQKQLCWPQHAPWRMPALPHEESRGGIVGSVGVDLPVRQWMWLANSVEPMPLAPEASPARHSGACFDSFAQSENSLTCNLQEAEEKGKPKPYPNQQIPIQEPTECVIEIFPRLVWPWAAWLEVFLAELKIEARLLCAGPSCTLEDGPSRAPLAIAIPAADCAQPVRRAARALAAGESAVLRYKAVASRDGLDTFGPRWTALALQKLGITYVPANAVPQEAWDAIEKQRHGDAEKTEAASLGFQTGVAAWLRARLQTEESPIEVEFCAFSGTLHPEAGDSGGKEADPGNHQKLVSVSSSASAHAEFQVLSRLAAELATYEKRERASMIGEALLFVGRTPCISCVGAMLQFRQHWPGMSLTVAYEQGPSQEWRPGDAWPKEVRMPPGGVAVAVAVEALPPDGNTPPETASRTVGGHADASELAPELQHPAEALEDAVRRFLRAGLTGGVGMAPIALVGTDPRVRELWKKVCATGVRPSGKSTPGKKREWQDKLKYFLGHHPDTFEVQEVEGGAAVVHLVDKASSVGSEQENGSFESCRASNTSASSHDAGSAFAALRTAVEDTILRLLKAGKGCRDDNGGEGFVLVEDVASAVEVFQLWKQCRCGPSDRLAFYLRHSEVFEVWVPRGSALALALGSCASCFCDEGVYITVQI</sequence>
<accession>A0A813IYQ7</accession>
<name>A0A813IYQ7_POLGL</name>
<reference evidence="1" key="1">
    <citation type="submission" date="2021-02" db="EMBL/GenBank/DDBJ databases">
        <authorList>
            <person name="Dougan E. K."/>
            <person name="Rhodes N."/>
            <person name="Thang M."/>
            <person name="Chan C."/>
        </authorList>
    </citation>
    <scope>NUCLEOTIDE SEQUENCE</scope>
</reference>